<proteinExistence type="predicted"/>
<evidence type="ECO:0000256" key="1">
    <source>
        <dbReference type="SAM" id="SignalP"/>
    </source>
</evidence>
<feature type="signal peptide" evidence="1">
    <location>
        <begin position="1"/>
        <end position="28"/>
    </location>
</feature>
<dbReference type="VEuPathDB" id="VectorBase:GPAI039677"/>
<dbReference type="Proteomes" id="UP000092445">
    <property type="component" value="Unassembled WGS sequence"/>
</dbReference>
<accession>A0A1B0AAU2</accession>
<reference evidence="2" key="2">
    <citation type="submission" date="2020-05" db="UniProtKB">
        <authorList>
            <consortium name="EnsemblMetazoa"/>
        </authorList>
    </citation>
    <scope>IDENTIFICATION</scope>
    <source>
        <strain evidence="2">IAEA</strain>
    </source>
</reference>
<sequence length="156" mass="16398">MAAATTMTTTMMMMVMLVVVVVVAVVVAENNAKLLDNNSNNNNNNNNNVPASRMRRTELIETTKAVINATLSKKSMTAAWNGRYYVADAVETVDGGVVVAAAGAAAAADVVAEADADADAVAVAVVMNHFVIDRRASAGQTPPIAIVHFLFAYNNR</sequence>
<keyword evidence="3" id="KW-1185">Reference proteome</keyword>
<evidence type="ECO:0000313" key="2">
    <source>
        <dbReference type="EnsemblMetazoa" id="GPAI039677-PA"/>
    </source>
</evidence>
<protein>
    <submittedName>
        <fullName evidence="2">Uncharacterized protein</fullName>
    </submittedName>
</protein>
<keyword evidence="1" id="KW-0732">Signal</keyword>
<dbReference type="EnsemblMetazoa" id="GPAI039677-RA">
    <property type="protein sequence ID" value="GPAI039677-PA"/>
    <property type="gene ID" value="GPAI039677"/>
</dbReference>
<reference evidence="3" key="1">
    <citation type="submission" date="2014-03" db="EMBL/GenBank/DDBJ databases">
        <authorList>
            <person name="Aksoy S."/>
            <person name="Warren W."/>
            <person name="Wilson R.K."/>
        </authorList>
    </citation>
    <scope>NUCLEOTIDE SEQUENCE [LARGE SCALE GENOMIC DNA]</scope>
    <source>
        <strain evidence="3">IAEA</strain>
    </source>
</reference>
<name>A0A1B0AAU2_GLOPL</name>
<organism evidence="2 3">
    <name type="scientific">Glossina pallidipes</name>
    <name type="common">Tsetse fly</name>
    <dbReference type="NCBI Taxonomy" id="7398"/>
    <lineage>
        <taxon>Eukaryota</taxon>
        <taxon>Metazoa</taxon>
        <taxon>Ecdysozoa</taxon>
        <taxon>Arthropoda</taxon>
        <taxon>Hexapoda</taxon>
        <taxon>Insecta</taxon>
        <taxon>Pterygota</taxon>
        <taxon>Neoptera</taxon>
        <taxon>Endopterygota</taxon>
        <taxon>Diptera</taxon>
        <taxon>Brachycera</taxon>
        <taxon>Muscomorpha</taxon>
        <taxon>Hippoboscoidea</taxon>
        <taxon>Glossinidae</taxon>
        <taxon>Glossina</taxon>
    </lineage>
</organism>
<evidence type="ECO:0000313" key="3">
    <source>
        <dbReference type="Proteomes" id="UP000092445"/>
    </source>
</evidence>
<dbReference type="AlphaFoldDB" id="A0A1B0AAU2"/>
<feature type="chain" id="PRO_5008403675" evidence="1">
    <location>
        <begin position="29"/>
        <end position="156"/>
    </location>
</feature>